<reference evidence="9" key="3">
    <citation type="submission" date="2015-06" db="UniProtKB">
        <authorList>
            <consortium name="EnsemblProtists"/>
        </authorList>
    </citation>
    <scope>IDENTIFICATION</scope>
</reference>
<feature type="transmembrane region" description="Helical" evidence="7">
    <location>
        <begin position="93"/>
        <end position="111"/>
    </location>
</feature>
<sequence length="273" mass="30090">MDPHHHGPHVMEVSKGKRYFLFATACTHVLLASGEAYGWTALRPVLQDSGLFDAFDPDQQSTLMNAVATMGIAGNALCKLPLGMILDKCGPRFTSLVGCLLLIAGSIILALCDKNDTVLPVLGYFLLGIAGPFIQMPCFQFSELFGTRKASAMAYLITCFELSTGVFWVFGELHREWNIQRRELFLGYSGGFLLATLGPQVEYFFQDPQVSSRLKNLFNIILPLGFVPMMFCTASGVASTVAGLLQLTQTQLVKYVEDPATPLDWQKLDLMLF</sequence>
<evidence type="ECO:0000256" key="3">
    <source>
        <dbReference type="ARBA" id="ARBA00022448"/>
    </source>
</evidence>
<evidence type="ECO:0008006" key="11">
    <source>
        <dbReference type="Google" id="ProtNLM"/>
    </source>
</evidence>
<evidence type="ECO:0000256" key="1">
    <source>
        <dbReference type="ARBA" id="ARBA00004141"/>
    </source>
</evidence>
<dbReference type="OrthoDB" id="330047at2759"/>
<dbReference type="InterPro" id="IPR052599">
    <property type="entry name" value="SLC43A_AATransporter"/>
</dbReference>
<dbReference type="HOGENOM" id="CLU_1021004_0_0_1"/>
<name>L1I7T7_GUITC</name>
<dbReference type="Gene3D" id="1.20.1250.20">
    <property type="entry name" value="MFS general substrate transporter like domains"/>
    <property type="match status" value="1"/>
</dbReference>
<organism evidence="8">
    <name type="scientific">Guillardia theta (strain CCMP2712)</name>
    <name type="common">Cryptophyte</name>
    <dbReference type="NCBI Taxonomy" id="905079"/>
    <lineage>
        <taxon>Eukaryota</taxon>
        <taxon>Cryptophyceae</taxon>
        <taxon>Pyrenomonadales</taxon>
        <taxon>Geminigeraceae</taxon>
        <taxon>Guillardia</taxon>
    </lineage>
</organism>
<keyword evidence="4 7" id="KW-0812">Transmembrane</keyword>
<accession>L1I7T7</accession>
<dbReference type="Proteomes" id="UP000011087">
    <property type="component" value="Unassembled WGS sequence"/>
</dbReference>
<proteinExistence type="inferred from homology"/>
<dbReference type="EMBL" id="JH993225">
    <property type="protein sequence ID" value="EKX31925.1"/>
    <property type="molecule type" value="Genomic_DNA"/>
</dbReference>
<dbReference type="AlphaFoldDB" id="L1I7T7"/>
<keyword evidence="6 7" id="KW-0472">Membrane</keyword>
<reference evidence="10" key="2">
    <citation type="submission" date="2012-11" db="EMBL/GenBank/DDBJ databases">
        <authorList>
            <person name="Kuo A."/>
            <person name="Curtis B.A."/>
            <person name="Tanifuji G."/>
            <person name="Burki F."/>
            <person name="Gruber A."/>
            <person name="Irimia M."/>
            <person name="Maruyama S."/>
            <person name="Arias M.C."/>
            <person name="Ball S.G."/>
            <person name="Gile G.H."/>
            <person name="Hirakawa Y."/>
            <person name="Hopkins J.F."/>
            <person name="Rensing S.A."/>
            <person name="Schmutz J."/>
            <person name="Symeonidi A."/>
            <person name="Elias M."/>
            <person name="Eveleigh R.J."/>
            <person name="Herman E.K."/>
            <person name="Klute M.J."/>
            <person name="Nakayama T."/>
            <person name="Obornik M."/>
            <person name="Reyes-Prieto A."/>
            <person name="Armbrust E.V."/>
            <person name="Aves S.J."/>
            <person name="Beiko R.G."/>
            <person name="Coutinho P."/>
            <person name="Dacks J.B."/>
            <person name="Durnford D.G."/>
            <person name="Fast N.M."/>
            <person name="Green B.R."/>
            <person name="Grisdale C."/>
            <person name="Hempe F."/>
            <person name="Henrissat B."/>
            <person name="Hoppner M.P."/>
            <person name="Ishida K.-I."/>
            <person name="Kim E."/>
            <person name="Koreny L."/>
            <person name="Kroth P.G."/>
            <person name="Liu Y."/>
            <person name="Malik S.-B."/>
            <person name="Maier U.G."/>
            <person name="McRose D."/>
            <person name="Mock T."/>
            <person name="Neilson J.A."/>
            <person name="Onodera N.T."/>
            <person name="Poole A.M."/>
            <person name="Pritham E.J."/>
            <person name="Richards T.A."/>
            <person name="Rocap G."/>
            <person name="Roy S.W."/>
            <person name="Sarai C."/>
            <person name="Schaack S."/>
            <person name="Shirato S."/>
            <person name="Slamovits C.H."/>
            <person name="Spencer D.F."/>
            <person name="Suzuki S."/>
            <person name="Worden A.Z."/>
            <person name="Zauner S."/>
            <person name="Barry K."/>
            <person name="Bell C."/>
            <person name="Bharti A.K."/>
            <person name="Crow J.A."/>
            <person name="Grimwood J."/>
            <person name="Kramer R."/>
            <person name="Lindquist E."/>
            <person name="Lucas S."/>
            <person name="Salamov A."/>
            <person name="McFadden G.I."/>
            <person name="Lane C.E."/>
            <person name="Keeling P.J."/>
            <person name="Gray M.W."/>
            <person name="Grigoriev I.V."/>
            <person name="Archibald J.M."/>
        </authorList>
    </citation>
    <scope>NUCLEOTIDE SEQUENCE</scope>
    <source>
        <strain evidence="10">CCMP2712</strain>
    </source>
</reference>
<comment type="similarity">
    <text evidence="2">Belongs to the SLC43A transporter (TC 2.A.1.44) family.</text>
</comment>
<dbReference type="SUPFAM" id="SSF103473">
    <property type="entry name" value="MFS general substrate transporter"/>
    <property type="match status" value="1"/>
</dbReference>
<comment type="subcellular location">
    <subcellularLocation>
        <location evidence="1">Membrane</location>
        <topology evidence="1">Multi-pass membrane protein</topology>
    </subcellularLocation>
</comment>
<dbReference type="PANTHER" id="PTHR20772">
    <property type="entry name" value="PROTEIN FMP42"/>
    <property type="match status" value="1"/>
</dbReference>
<gene>
    <name evidence="8" type="ORF">GUITHDRAFT_121897</name>
</gene>
<feature type="transmembrane region" description="Helical" evidence="7">
    <location>
        <begin position="20"/>
        <end position="42"/>
    </location>
</feature>
<protein>
    <recommendedName>
        <fullName evidence="11">Major facilitator superfamily (MFS) profile domain-containing protein</fullName>
    </recommendedName>
</protein>
<dbReference type="GeneID" id="17288653"/>
<evidence type="ECO:0000313" key="9">
    <source>
        <dbReference type="EnsemblProtists" id="EKX31925"/>
    </source>
</evidence>
<dbReference type="InterPro" id="IPR011701">
    <property type="entry name" value="MFS"/>
</dbReference>
<dbReference type="GO" id="GO:0016020">
    <property type="term" value="C:membrane"/>
    <property type="evidence" value="ECO:0007669"/>
    <property type="project" value="UniProtKB-SubCell"/>
</dbReference>
<evidence type="ECO:0000313" key="8">
    <source>
        <dbReference type="EMBL" id="EKX31925.1"/>
    </source>
</evidence>
<reference evidence="8 10" key="1">
    <citation type="journal article" date="2012" name="Nature">
        <title>Algal genomes reveal evolutionary mosaicism and the fate of nucleomorphs.</title>
        <authorList>
            <consortium name="DOE Joint Genome Institute"/>
            <person name="Curtis B.A."/>
            <person name="Tanifuji G."/>
            <person name="Burki F."/>
            <person name="Gruber A."/>
            <person name="Irimia M."/>
            <person name="Maruyama S."/>
            <person name="Arias M.C."/>
            <person name="Ball S.G."/>
            <person name="Gile G.H."/>
            <person name="Hirakawa Y."/>
            <person name="Hopkins J.F."/>
            <person name="Kuo A."/>
            <person name="Rensing S.A."/>
            <person name="Schmutz J."/>
            <person name="Symeonidi A."/>
            <person name="Elias M."/>
            <person name="Eveleigh R.J."/>
            <person name="Herman E.K."/>
            <person name="Klute M.J."/>
            <person name="Nakayama T."/>
            <person name="Obornik M."/>
            <person name="Reyes-Prieto A."/>
            <person name="Armbrust E.V."/>
            <person name="Aves S.J."/>
            <person name="Beiko R.G."/>
            <person name="Coutinho P."/>
            <person name="Dacks J.B."/>
            <person name="Durnford D.G."/>
            <person name="Fast N.M."/>
            <person name="Green B.R."/>
            <person name="Grisdale C.J."/>
            <person name="Hempel F."/>
            <person name="Henrissat B."/>
            <person name="Hoppner M.P."/>
            <person name="Ishida K."/>
            <person name="Kim E."/>
            <person name="Koreny L."/>
            <person name="Kroth P.G."/>
            <person name="Liu Y."/>
            <person name="Malik S.B."/>
            <person name="Maier U.G."/>
            <person name="McRose D."/>
            <person name="Mock T."/>
            <person name="Neilson J.A."/>
            <person name="Onodera N.T."/>
            <person name="Poole A.M."/>
            <person name="Pritham E.J."/>
            <person name="Richards T.A."/>
            <person name="Rocap G."/>
            <person name="Roy S.W."/>
            <person name="Sarai C."/>
            <person name="Schaack S."/>
            <person name="Shirato S."/>
            <person name="Slamovits C.H."/>
            <person name="Spencer D.F."/>
            <person name="Suzuki S."/>
            <person name="Worden A.Z."/>
            <person name="Zauner S."/>
            <person name="Barry K."/>
            <person name="Bell C."/>
            <person name="Bharti A.K."/>
            <person name="Crow J.A."/>
            <person name="Grimwood J."/>
            <person name="Kramer R."/>
            <person name="Lindquist E."/>
            <person name="Lucas S."/>
            <person name="Salamov A."/>
            <person name="McFadden G.I."/>
            <person name="Lane C.E."/>
            <person name="Keeling P.J."/>
            <person name="Gray M.W."/>
            <person name="Grigoriev I.V."/>
            <person name="Archibald J.M."/>
        </authorList>
    </citation>
    <scope>NUCLEOTIDE SEQUENCE</scope>
    <source>
        <strain evidence="8 10">CCMP2712</strain>
    </source>
</reference>
<keyword evidence="10" id="KW-1185">Reference proteome</keyword>
<keyword evidence="5 7" id="KW-1133">Transmembrane helix</keyword>
<dbReference type="KEGG" id="gtt:GUITHDRAFT_121897"/>
<evidence type="ECO:0000313" key="10">
    <source>
        <dbReference type="Proteomes" id="UP000011087"/>
    </source>
</evidence>
<keyword evidence="3" id="KW-0813">Transport</keyword>
<dbReference type="PANTHER" id="PTHR20772:SF2">
    <property type="entry name" value="PROTEIN FMP42"/>
    <property type="match status" value="1"/>
</dbReference>
<feature type="transmembrane region" description="Helical" evidence="7">
    <location>
        <begin position="217"/>
        <end position="245"/>
    </location>
</feature>
<feature type="transmembrane region" description="Helical" evidence="7">
    <location>
        <begin position="117"/>
        <end position="138"/>
    </location>
</feature>
<evidence type="ECO:0000256" key="6">
    <source>
        <dbReference type="ARBA" id="ARBA00023136"/>
    </source>
</evidence>
<dbReference type="InterPro" id="IPR036259">
    <property type="entry name" value="MFS_trans_sf"/>
</dbReference>
<feature type="transmembrane region" description="Helical" evidence="7">
    <location>
        <begin position="150"/>
        <end position="170"/>
    </location>
</feature>
<dbReference type="GO" id="GO:0022857">
    <property type="term" value="F:transmembrane transporter activity"/>
    <property type="evidence" value="ECO:0007669"/>
    <property type="project" value="InterPro"/>
</dbReference>
<dbReference type="PaxDb" id="55529-EKX31925"/>
<dbReference type="RefSeq" id="XP_005818905.1">
    <property type="nucleotide sequence ID" value="XM_005818848.1"/>
</dbReference>
<dbReference type="STRING" id="905079.L1I7T7"/>
<evidence type="ECO:0000256" key="4">
    <source>
        <dbReference type="ARBA" id="ARBA00022692"/>
    </source>
</evidence>
<feature type="transmembrane region" description="Helical" evidence="7">
    <location>
        <begin position="185"/>
        <end position="205"/>
    </location>
</feature>
<evidence type="ECO:0000256" key="5">
    <source>
        <dbReference type="ARBA" id="ARBA00022989"/>
    </source>
</evidence>
<evidence type="ECO:0000256" key="7">
    <source>
        <dbReference type="SAM" id="Phobius"/>
    </source>
</evidence>
<evidence type="ECO:0000256" key="2">
    <source>
        <dbReference type="ARBA" id="ARBA00006595"/>
    </source>
</evidence>
<dbReference type="EnsemblProtists" id="EKX31925">
    <property type="protein sequence ID" value="EKX31925"/>
    <property type="gene ID" value="GUITHDRAFT_121897"/>
</dbReference>
<dbReference type="Pfam" id="PF07690">
    <property type="entry name" value="MFS_1"/>
    <property type="match status" value="1"/>
</dbReference>